<dbReference type="RefSeq" id="WP_129609530.1">
    <property type="nucleotide sequence ID" value="NZ_UWOC01000152.1"/>
</dbReference>
<evidence type="ECO:0000313" key="1">
    <source>
        <dbReference type="EMBL" id="VCU09702.1"/>
    </source>
</evidence>
<comment type="caution">
    <text evidence="1">The sequence shown here is derived from an EMBL/GenBank/DDBJ whole genome shotgun (WGS) entry which is preliminary data.</text>
</comment>
<keyword evidence="2" id="KW-1185">Reference proteome</keyword>
<evidence type="ECO:0008006" key="3">
    <source>
        <dbReference type="Google" id="ProtNLM"/>
    </source>
</evidence>
<accession>A0A3S4BX85</accession>
<dbReference type="AlphaFoldDB" id="A0A3S4BX85"/>
<gene>
    <name evidence="1" type="ORF">RHODGE_RHODGE_02871</name>
</gene>
<organism evidence="1 2">
    <name type="scientific">Rhodoplanes serenus</name>
    <dbReference type="NCBI Taxonomy" id="200615"/>
    <lineage>
        <taxon>Bacteria</taxon>
        <taxon>Pseudomonadati</taxon>
        <taxon>Pseudomonadota</taxon>
        <taxon>Alphaproteobacteria</taxon>
        <taxon>Hyphomicrobiales</taxon>
        <taxon>Nitrobacteraceae</taxon>
        <taxon>Rhodoplanes</taxon>
    </lineage>
</organism>
<sequence>MAPFDPTIGLIVVGRGDPRLAGATLASLRHWRSPPNRVVLAVPKGREHAFAAIAASAAVTLVATAEADVLAAGLAALADHVELVVAAPEGVVFEPGWLDAMRDRAMLFEDLVGGIDLVHRAVKITPEGDAPLAEPAHDAPMHDAPIAERWLLPTLRRVVRARSLMGALLWARVAVLPQIRLATAGEGGDAIAFVLALDQLARRGRTEMGFTRHARHLRLLPERRTGFDAGYGLYRRLEQVAEARRAAAVGAPTASHLDLRVERLRLLAEQAVRALIGRAGKHNAATFLKGALAARRDGLAVRRTVLRDLRELR</sequence>
<dbReference type="OrthoDB" id="8479827at2"/>
<dbReference type="Proteomes" id="UP000289200">
    <property type="component" value="Unassembled WGS sequence"/>
</dbReference>
<evidence type="ECO:0000313" key="2">
    <source>
        <dbReference type="Proteomes" id="UP000289200"/>
    </source>
</evidence>
<protein>
    <recommendedName>
        <fullName evidence="3">Glycosyltransferase 2-like domain-containing protein</fullName>
    </recommendedName>
</protein>
<proteinExistence type="predicted"/>
<dbReference type="EMBL" id="UWOC01000152">
    <property type="protein sequence ID" value="VCU09702.1"/>
    <property type="molecule type" value="Genomic_DNA"/>
</dbReference>
<reference evidence="2" key="1">
    <citation type="submission" date="2018-10" db="EMBL/GenBank/DDBJ databases">
        <authorList>
            <person name="Peiro R."/>
            <person name="Begona"/>
            <person name="Cbmso G."/>
            <person name="Lopez M."/>
            <person name="Gonzalez S."/>
            <person name="Sacristan E."/>
            <person name="Castillo E."/>
        </authorList>
    </citation>
    <scope>NUCLEOTIDE SEQUENCE [LARGE SCALE GENOMIC DNA]</scope>
</reference>
<name>A0A3S4BX85_9BRAD</name>